<dbReference type="EMBL" id="JABXBU010001863">
    <property type="protein sequence ID" value="KAF8783317.1"/>
    <property type="molecule type" value="Genomic_DNA"/>
</dbReference>
<evidence type="ECO:0000313" key="11">
    <source>
        <dbReference type="EMBL" id="KAF8783317.1"/>
    </source>
</evidence>
<evidence type="ECO:0000256" key="5">
    <source>
        <dbReference type="ARBA" id="ARBA00022741"/>
    </source>
</evidence>
<comment type="catalytic activity">
    <reaction evidence="9">
        <text>L-seryl-[protein] + ATP = O-phospho-L-seryl-[protein] + ADP + H(+)</text>
        <dbReference type="Rhea" id="RHEA:17989"/>
        <dbReference type="Rhea" id="RHEA-COMP:9863"/>
        <dbReference type="Rhea" id="RHEA-COMP:11604"/>
        <dbReference type="ChEBI" id="CHEBI:15378"/>
        <dbReference type="ChEBI" id="CHEBI:29999"/>
        <dbReference type="ChEBI" id="CHEBI:30616"/>
        <dbReference type="ChEBI" id="CHEBI:83421"/>
        <dbReference type="ChEBI" id="CHEBI:456216"/>
        <dbReference type="EC" id="2.7.11.1"/>
    </reaction>
</comment>
<keyword evidence="6 11" id="KW-0418">Kinase</keyword>
<evidence type="ECO:0000259" key="10">
    <source>
        <dbReference type="PROSITE" id="PS50011"/>
    </source>
</evidence>
<protein>
    <recommendedName>
        <fullName evidence="2">non-specific serine/threonine protein kinase</fullName>
        <ecNumber evidence="2">2.7.11.1</ecNumber>
    </recommendedName>
</protein>
<dbReference type="InterPro" id="IPR051131">
    <property type="entry name" value="NEK_Ser/Thr_kinase_NIMA"/>
</dbReference>
<feature type="domain" description="Protein kinase" evidence="10">
    <location>
        <begin position="41"/>
        <end position="265"/>
    </location>
</feature>
<dbReference type="SUPFAM" id="SSF56112">
    <property type="entry name" value="Protein kinase-like (PK-like)"/>
    <property type="match status" value="1"/>
</dbReference>
<dbReference type="Proteomes" id="UP000807504">
    <property type="component" value="Unassembled WGS sequence"/>
</dbReference>
<keyword evidence="12" id="KW-1185">Reference proteome</keyword>
<evidence type="ECO:0000256" key="8">
    <source>
        <dbReference type="ARBA" id="ARBA00047899"/>
    </source>
</evidence>
<dbReference type="GO" id="GO:0004674">
    <property type="term" value="F:protein serine/threonine kinase activity"/>
    <property type="evidence" value="ECO:0007669"/>
    <property type="project" value="UniProtKB-KW"/>
</dbReference>
<dbReference type="AlphaFoldDB" id="A0A8T0F0F1"/>
<dbReference type="PROSITE" id="PS50011">
    <property type="entry name" value="PROTEIN_KINASE_DOM"/>
    <property type="match status" value="1"/>
</dbReference>
<keyword evidence="3" id="KW-0723">Serine/threonine-protein kinase</keyword>
<evidence type="ECO:0000256" key="3">
    <source>
        <dbReference type="ARBA" id="ARBA00022527"/>
    </source>
</evidence>
<keyword evidence="5" id="KW-0547">Nucleotide-binding</keyword>
<comment type="similarity">
    <text evidence="1">Belongs to the protein kinase superfamily. NEK Ser/Thr protein kinase family. NIMA subfamily.</text>
</comment>
<evidence type="ECO:0000256" key="6">
    <source>
        <dbReference type="ARBA" id="ARBA00022777"/>
    </source>
</evidence>
<dbReference type="PANTHER" id="PTHR44899">
    <property type="entry name" value="CAMK FAMILY PROTEIN KINASE"/>
    <property type="match status" value="1"/>
</dbReference>
<comment type="caution">
    <text evidence="11">The sequence shown here is derived from an EMBL/GenBank/DDBJ whole genome shotgun (WGS) entry which is preliminary data.</text>
</comment>
<evidence type="ECO:0000313" key="12">
    <source>
        <dbReference type="Proteomes" id="UP000807504"/>
    </source>
</evidence>
<reference evidence="11" key="1">
    <citation type="journal article" date="2020" name="bioRxiv">
        <title>Chromosome-level reference genome of the European wasp spider Argiope bruennichi: a resource for studies on range expansion and evolutionary adaptation.</title>
        <authorList>
            <person name="Sheffer M.M."/>
            <person name="Hoppe A."/>
            <person name="Krehenwinkel H."/>
            <person name="Uhl G."/>
            <person name="Kuss A.W."/>
            <person name="Jensen L."/>
            <person name="Jensen C."/>
            <person name="Gillespie R.G."/>
            <person name="Hoff K.J."/>
            <person name="Prost S."/>
        </authorList>
    </citation>
    <scope>NUCLEOTIDE SEQUENCE</scope>
</reference>
<evidence type="ECO:0000256" key="9">
    <source>
        <dbReference type="ARBA" id="ARBA00048679"/>
    </source>
</evidence>
<name>A0A8T0F0F1_ARGBR</name>
<dbReference type="InterPro" id="IPR011009">
    <property type="entry name" value="Kinase-like_dom_sf"/>
</dbReference>
<dbReference type="PANTHER" id="PTHR44899:SF7">
    <property type="entry name" value="NIMA-RELATED KINASE"/>
    <property type="match status" value="1"/>
</dbReference>
<evidence type="ECO:0000256" key="4">
    <source>
        <dbReference type="ARBA" id="ARBA00022679"/>
    </source>
</evidence>
<dbReference type="Pfam" id="PF00069">
    <property type="entry name" value="Pkinase"/>
    <property type="match status" value="2"/>
</dbReference>
<dbReference type="InterPro" id="IPR008271">
    <property type="entry name" value="Ser/Thr_kinase_AS"/>
</dbReference>
<dbReference type="PROSITE" id="PS00108">
    <property type="entry name" value="PROTEIN_KINASE_ST"/>
    <property type="match status" value="1"/>
</dbReference>
<accession>A0A8T0F0F1</accession>
<dbReference type="EC" id="2.7.11.1" evidence="2"/>
<dbReference type="SMART" id="SM00220">
    <property type="entry name" value="S_TKc"/>
    <property type="match status" value="1"/>
</dbReference>
<organism evidence="11 12">
    <name type="scientific">Argiope bruennichi</name>
    <name type="common">Wasp spider</name>
    <name type="synonym">Aranea bruennichi</name>
    <dbReference type="NCBI Taxonomy" id="94029"/>
    <lineage>
        <taxon>Eukaryota</taxon>
        <taxon>Metazoa</taxon>
        <taxon>Ecdysozoa</taxon>
        <taxon>Arthropoda</taxon>
        <taxon>Chelicerata</taxon>
        <taxon>Arachnida</taxon>
        <taxon>Araneae</taxon>
        <taxon>Araneomorphae</taxon>
        <taxon>Entelegynae</taxon>
        <taxon>Araneoidea</taxon>
        <taxon>Araneidae</taxon>
        <taxon>Argiope</taxon>
    </lineage>
</organism>
<dbReference type="Gene3D" id="3.30.200.20">
    <property type="entry name" value="Phosphorylase Kinase, domain 1"/>
    <property type="match status" value="1"/>
</dbReference>
<reference evidence="11" key="2">
    <citation type="submission" date="2020-06" db="EMBL/GenBank/DDBJ databases">
        <authorList>
            <person name="Sheffer M."/>
        </authorList>
    </citation>
    <scope>NUCLEOTIDE SEQUENCE</scope>
</reference>
<evidence type="ECO:0000256" key="7">
    <source>
        <dbReference type="ARBA" id="ARBA00022840"/>
    </source>
</evidence>
<dbReference type="GO" id="GO:0005524">
    <property type="term" value="F:ATP binding"/>
    <property type="evidence" value="ECO:0007669"/>
    <property type="project" value="UniProtKB-KW"/>
</dbReference>
<evidence type="ECO:0000256" key="1">
    <source>
        <dbReference type="ARBA" id="ARBA00010886"/>
    </source>
</evidence>
<dbReference type="Gene3D" id="1.10.510.10">
    <property type="entry name" value="Transferase(Phosphotransferase) domain 1"/>
    <property type="match status" value="2"/>
</dbReference>
<comment type="catalytic activity">
    <reaction evidence="8">
        <text>L-threonyl-[protein] + ATP = O-phospho-L-threonyl-[protein] + ADP + H(+)</text>
        <dbReference type="Rhea" id="RHEA:46608"/>
        <dbReference type="Rhea" id="RHEA-COMP:11060"/>
        <dbReference type="Rhea" id="RHEA-COMP:11605"/>
        <dbReference type="ChEBI" id="CHEBI:15378"/>
        <dbReference type="ChEBI" id="CHEBI:30013"/>
        <dbReference type="ChEBI" id="CHEBI:30616"/>
        <dbReference type="ChEBI" id="CHEBI:61977"/>
        <dbReference type="ChEBI" id="CHEBI:456216"/>
        <dbReference type="EC" id="2.7.11.1"/>
    </reaction>
</comment>
<sequence>MVTIYGEDCVSDKSVRKWSARFCAGRESLVDDPRPGQMESYQFIKQIRQCNYGDVWLVKCFKTRKKYVLKRIDLHRASKRDQRAAYLEAKFLSTLKHPNIVTYLDSFYNSKGNLFIVMGYCECGDFHSFIKNRNGAYFEEKEIVNWFIQICMGLKYLHDKGILHRDLKTQNIFVTKNKIIKIGDLDYNQKTDVWTLGCCMYEIAALEPAFVAQDMHTFMKKVVKGKIPSIPAIYSSEFFKIISSMLNPDPDKRPSITELLLNEFVRKFIILSLNELPPTLNSSSRACSRSTPSLADGHRPLSRLFDAGNNNSTQKVCKIKGNLTNVATIRTVPDSNGNGDGNDNSQYHANHIPVLNANKNSESKISISNLNIKGANGNVVVKKQIADHHCDLKENNQSEIISVTSSNSSRSTPNSNIQKLRNEKSFTLLNNLCYTIRQSRLQNWQDTRNEFFPALPKVKHSYGDSPPKSAEELYFHSNRNELLKRCSLSAFEIHSHKRFENTDKLPQITADELQMSSLSAVVVDKINLPILENSNLPSHNNNNDDDGETIPWECTTKDDHFDRLLIQNIMECNDAKQDGFAKSTGHQLRREILKLNEISNSTSIV</sequence>
<dbReference type="InterPro" id="IPR000719">
    <property type="entry name" value="Prot_kinase_dom"/>
</dbReference>
<gene>
    <name evidence="11" type="ORF">HNY73_013494</name>
</gene>
<keyword evidence="4" id="KW-0808">Transferase</keyword>
<proteinExistence type="inferred from homology"/>
<evidence type="ECO:0000256" key="2">
    <source>
        <dbReference type="ARBA" id="ARBA00012513"/>
    </source>
</evidence>
<keyword evidence="7" id="KW-0067">ATP-binding</keyword>